<proteinExistence type="predicted"/>
<protein>
    <submittedName>
        <fullName evidence="1">Uncharacterized protein</fullName>
    </submittedName>
</protein>
<reference evidence="1 2" key="1">
    <citation type="journal article" date="2019" name="PLoS Biol.">
        <title>Sex chromosomes control vertical transmission of feminizing Wolbachia symbionts in an isopod.</title>
        <authorList>
            <person name="Becking T."/>
            <person name="Chebbi M.A."/>
            <person name="Giraud I."/>
            <person name="Moumen B."/>
            <person name="Laverre T."/>
            <person name="Caubet Y."/>
            <person name="Peccoud J."/>
            <person name="Gilbert C."/>
            <person name="Cordaux R."/>
        </authorList>
    </citation>
    <scope>NUCLEOTIDE SEQUENCE [LARGE SCALE GENOMIC DNA]</scope>
    <source>
        <strain evidence="1">ANa2</strain>
        <tissue evidence="1">Whole body excluding digestive tract and cuticle</tissue>
    </source>
</reference>
<gene>
    <name evidence="1" type="ORF">Anas_14149</name>
</gene>
<keyword evidence="2" id="KW-1185">Reference proteome</keyword>
<dbReference type="AlphaFoldDB" id="A0A5N5T072"/>
<evidence type="ECO:0000313" key="1">
    <source>
        <dbReference type="EMBL" id="KAB7499597.1"/>
    </source>
</evidence>
<sequence length="105" mass="12488">MENFLSLLEVRIDLQNILIKHEIGMKIICFHEMINVSRQESYKAKIYVKLFCVLEIKYVRHGFIKIFQTFIMLICYGDTCRRLQVKLLHFNATNQVSSSNLDEEE</sequence>
<dbReference type="EMBL" id="SEYY01017784">
    <property type="protein sequence ID" value="KAB7499597.1"/>
    <property type="molecule type" value="Genomic_DNA"/>
</dbReference>
<accession>A0A5N5T072</accession>
<dbReference type="Proteomes" id="UP000326759">
    <property type="component" value="Unassembled WGS sequence"/>
</dbReference>
<organism evidence="1 2">
    <name type="scientific">Armadillidium nasatum</name>
    <dbReference type="NCBI Taxonomy" id="96803"/>
    <lineage>
        <taxon>Eukaryota</taxon>
        <taxon>Metazoa</taxon>
        <taxon>Ecdysozoa</taxon>
        <taxon>Arthropoda</taxon>
        <taxon>Crustacea</taxon>
        <taxon>Multicrustacea</taxon>
        <taxon>Malacostraca</taxon>
        <taxon>Eumalacostraca</taxon>
        <taxon>Peracarida</taxon>
        <taxon>Isopoda</taxon>
        <taxon>Oniscidea</taxon>
        <taxon>Crinocheta</taxon>
        <taxon>Armadillidiidae</taxon>
        <taxon>Armadillidium</taxon>
    </lineage>
</organism>
<evidence type="ECO:0000313" key="2">
    <source>
        <dbReference type="Proteomes" id="UP000326759"/>
    </source>
</evidence>
<comment type="caution">
    <text evidence="1">The sequence shown here is derived from an EMBL/GenBank/DDBJ whole genome shotgun (WGS) entry which is preliminary data.</text>
</comment>
<name>A0A5N5T072_9CRUS</name>